<protein>
    <submittedName>
        <fullName evidence="1">Uncharacterized protein</fullName>
    </submittedName>
</protein>
<reference evidence="1 2" key="1">
    <citation type="submission" date="2017-11" db="EMBL/GenBank/DDBJ databases">
        <title>De-novo sequencing of pomegranate (Punica granatum L.) genome.</title>
        <authorList>
            <person name="Akparov Z."/>
            <person name="Amiraslanov A."/>
            <person name="Hajiyeva S."/>
            <person name="Abbasov M."/>
            <person name="Kaur K."/>
            <person name="Hamwieh A."/>
            <person name="Solovyev V."/>
            <person name="Salamov A."/>
            <person name="Braich B."/>
            <person name="Kosarev P."/>
            <person name="Mahmoud A."/>
            <person name="Hajiyev E."/>
            <person name="Babayeva S."/>
            <person name="Izzatullayeva V."/>
            <person name="Mammadov A."/>
            <person name="Mammadov A."/>
            <person name="Sharifova S."/>
            <person name="Ojaghi J."/>
            <person name="Eynullazada K."/>
            <person name="Bayramov B."/>
            <person name="Abdulazimova A."/>
            <person name="Shahmuradov I."/>
        </authorList>
    </citation>
    <scope>NUCLEOTIDE SEQUENCE [LARGE SCALE GENOMIC DNA]</scope>
    <source>
        <strain evidence="2">cv. AG2017</strain>
        <tissue evidence="1">Leaf</tissue>
    </source>
</reference>
<dbReference type="EMBL" id="PGOL01000907">
    <property type="protein sequence ID" value="PKI63070.1"/>
    <property type="molecule type" value="Genomic_DNA"/>
</dbReference>
<organism evidence="1 2">
    <name type="scientific">Punica granatum</name>
    <name type="common">Pomegranate</name>
    <dbReference type="NCBI Taxonomy" id="22663"/>
    <lineage>
        <taxon>Eukaryota</taxon>
        <taxon>Viridiplantae</taxon>
        <taxon>Streptophyta</taxon>
        <taxon>Embryophyta</taxon>
        <taxon>Tracheophyta</taxon>
        <taxon>Spermatophyta</taxon>
        <taxon>Magnoliopsida</taxon>
        <taxon>eudicotyledons</taxon>
        <taxon>Gunneridae</taxon>
        <taxon>Pentapetalae</taxon>
        <taxon>rosids</taxon>
        <taxon>malvids</taxon>
        <taxon>Myrtales</taxon>
        <taxon>Lythraceae</taxon>
        <taxon>Punica</taxon>
    </lineage>
</organism>
<name>A0A2I0K4K1_PUNGR</name>
<gene>
    <name evidence="1" type="ORF">CRG98_016521</name>
</gene>
<comment type="caution">
    <text evidence="1">The sequence shown here is derived from an EMBL/GenBank/DDBJ whole genome shotgun (WGS) entry which is preliminary data.</text>
</comment>
<dbReference type="AlphaFoldDB" id="A0A2I0K4K1"/>
<evidence type="ECO:0000313" key="1">
    <source>
        <dbReference type="EMBL" id="PKI63070.1"/>
    </source>
</evidence>
<dbReference type="Proteomes" id="UP000233551">
    <property type="component" value="Unassembled WGS sequence"/>
</dbReference>
<sequence length="78" mass="8742">MDSNVVLVGTRMRAFGSRGMGVSTFPGNACRTRVRSSRHLPFYDPRSRAGKSGSGVHVTYEPIFHTPFRYSYLLGLQF</sequence>
<keyword evidence="2" id="KW-1185">Reference proteome</keyword>
<accession>A0A2I0K4K1</accession>
<proteinExistence type="predicted"/>
<evidence type="ECO:0000313" key="2">
    <source>
        <dbReference type="Proteomes" id="UP000233551"/>
    </source>
</evidence>